<evidence type="ECO:0008006" key="2">
    <source>
        <dbReference type="Google" id="ProtNLM"/>
    </source>
</evidence>
<evidence type="ECO:0000313" key="1">
    <source>
        <dbReference type="EMBL" id="KAA6304670.1"/>
    </source>
</evidence>
<gene>
    <name evidence="1" type="ORF">EZS27_043682</name>
</gene>
<comment type="caution">
    <text evidence="1">The sequence shown here is derived from an EMBL/GenBank/DDBJ whole genome shotgun (WGS) entry which is preliminary data.</text>
</comment>
<dbReference type="EMBL" id="SNRY01011322">
    <property type="protein sequence ID" value="KAA6304670.1"/>
    <property type="molecule type" value="Genomic_DNA"/>
</dbReference>
<accession>A0A5J4P6L1</accession>
<dbReference type="AlphaFoldDB" id="A0A5J4P6L1"/>
<name>A0A5J4P6L1_9ZZZZ</name>
<organism evidence="1">
    <name type="scientific">termite gut metagenome</name>
    <dbReference type="NCBI Taxonomy" id="433724"/>
    <lineage>
        <taxon>unclassified sequences</taxon>
        <taxon>metagenomes</taxon>
        <taxon>organismal metagenomes</taxon>
    </lineage>
</organism>
<reference evidence="1" key="1">
    <citation type="submission" date="2019-03" db="EMBL/GenBank/DDBJ databases">
        <title>Single cell metagenomics reveals metabolic interactions within the superorganism composed of flagellate Streblomastix strix and complex community of Bacteroidetes bacteria on its surface.</title>
        <authorList>
            <person name="Treitli S.C."/>
            <person name="Kolisko M."/>
            <person name="Husnik F."/>
            <person name="Keeling P."/>
            <person name="Hampl V."/>
        </authorList>
    </citation>
    <scope>NUCLEOTIDE SEQUENCE</scope>
    <source>
        <strain evidence="1">STM</strain>
    </source>
</reference>
<protein>
    <recommendedName>
        <fullName evidence="2">TonB-dependent receptor SusC</fullName>
    </recommendedName>
</protein>
<sequence>MYYARQKGIIPKSFIQQGPLMRIGRKTSMSEDARIPGKVIKNYLALPKLLSTHVYEHKDSISKYYLYENPSITVRGNIDYSLLNGGIRINFNLKPEQSDKILLEAGIAF</sequence>
<proteinExistence type="predicted"/>